<accession>A0A1I7ZWV0</accession>
<reference evidence="3" key="1">
    <citation type="submission" date="2016-11" db="UniProtKB">
        <authorList>
            <consortium name="WormBaseParasite"/>
        </authorList>
    </citation>
    <scope>IDENTIFICATION</scope>
</reference>
<protein>
    <submittedName>
        <fullName evidence="3">Dirigent protein</fullName>
    </submittedName>
</protein>
<organism evidence="2 3">
    <name type="scientific">Steinernema glaseri</name>
    <dbReference type="NCBI Taxonomy" id="37863"/>
    <lineage>
        <taxon>Eukaryota</taxon>
        <taxon>Metazoa</taxon>
        <taxon>Ecdysozoa</taxon>
        <taxon>Nematoda</taxon>
        <taxon>Chromadorea</taxon>
        <taxon>Rhabditida</taxon>
        <taxon>Tylenchina</taxon>
        <taxon>Panagrolaimomorpha</taxon>
        <taxon>Strongyloidoidea</taxon>
        <taxon>Steinernematidae</taxon>
        <taxon>Steinernema</taxon>
    </lineage>
</organism>
<keyword evidence="1" id="KW-0732">Signal</keyword>
<keyword evidence="2" id="KW-1185">Reference proteome</keyword>
<proteinExistence type="predicted"/>
<dbReference type="WBParaSite" id="L893_g30396.t1">
    <property type="protein sequence ID" value="L893_g30396.t1"/>
    <property type="gene ID" value="L893_g30396"/>
</dbReference>
<name>A0A1I7ZWV0_9BILA</name>
<dbReference type="AlphaFoldDB" id="A0A1I7ZWV0"/>
<dbReference type="Proteomes" id="UP000095287">
    <property type="component" value="Unplaced"/>
</dbReference>
<feature type="chain" id="PRO_5009313997" evidence="1">
    <location>
        <begin position="29"/>
        <end position="80"/>
    </location>
</feature>
<sequence length="80" mass="8702">MPSLASPAATMNTALAFLLLLCATFVTSAPIVKNDDMAKICAKKMLVAECHNWLFRFGDEAPEVPVEKGHITHPHIKLGK</sequence>
<evidence type="ECO:0000256" key="1">
    <source>
        <dbReference type="SAM" id="SignalP"/>
    </source>
</evidence>
<feature type="signal peptide" evidence="1">
    <location>
        <begin position="1"/>
        <end position="28"/>
    </location>
</feature>
<evidence type="ECO:0000313" key="2">
    <source>
        <dbReference type="Proteomes" id="UP000095287"/>
    </source>
</evidence>
<evidence type="ECO:0000313" key="3">
    <source>
        <dbReference type="WBParaSite" id="L893_g30396.t1"/>
    </source>
</evidence>